<keyword evidence="2" id="KW-0472">Membrane</keyword>
<dbReference type="Proteomes" id="UP000178068">
    <property type="component" value="Unassembled WGS sequence"/>
</dbReference>
<evidence type="ECO:0008006" key="5">
    <source>
        <dbReference type="Google" id="ProtNLM"/>
    </source>
</evidence>
<feature type="region of interest" description="Disordered" evidence="1">
    <location>
        <begin position="97"/>
        <end position="122"/>
    </location>
</feature>
<dbReference type="EMBL" id="MHCZ01000027">
    <property type="protein sequence ID" value="OGY29576.1"/>
    <property type="molecule type" value="Genomic_DNA"/>
</dbReference>
<dbReference type="Gene3D" id="3.30.700.10">
    <property type="entry name" value="Glycoprotein, Type 4 Pilin"/>
    <property type="match status" value="1"/>
</dbReference>
<evidence type="ECO:0000256" key="1">
    <source>
        <dbReference type="SAM" id="MobiDB-lite"/>
    </source>
</evidence>
<dbReference type="InterPro" id="IPR012902">
    <property type="entry name" value="N_methyl_site"/>
</dbReference>
<protein>
    <recommendedName>
        <fullName evidence="5">Type II secretion system protein GspG C-terminal domain-containing protein</fullName>
    </recommendedName>
</protein>
<dbReference type="SUPFAM" id="SSF54523">
    <property type="entry name" value="Pili subunits"/>
    <property type="match status" value="1"/>
</dbReference>
<feature type="compositionally biased region" description="Basic and acidic residues" evidence="1">
    <location>
        <begin position="97"/>
        <end position="114"/>
    </location>
</feature>
<evidence type="ECO:0000256" key="2">
    <source>
        <dbReference type="SAM" id="Phobius"/>
    </source>
</evidence>
<evidence type="ECO:0000313" key="4">
    <source>
        <dbReference type="Proteomes" id="UP000178068"/>
    </source>
</evidence>
<accession>A0A1G1WPA9</accession>
<dbReference type="NCBIfam" id="TIGR02532">
    <property type="entry name" value="IV_pilin_GFxxxE"/>
    <property type="match status" value="1"/>
</dbReference>
<dbReference type="PROSITE" id="PS00409">
    <property type="entry name" value="PROKAR_NTER_METHYL"/>
    <property type="match status" value="1"/>
</dbReference>
<gene>
    <name evidence="3" type="ORF">A3F35_02760</name>
</gene>
<organism evidence="3 4">
    <name type="scientific">Candidatus Woykebacteria bacterium RIFCSPHIGHO2_12_FULL_45_10</name>
    <dbReference type="NCBI Taxonomy" id="1802603"/>
    <lineage>
        <taxon>Bacteria</taxon>
        <taxon>Candidatus Woykeibacteriota</taxon>
    </lineage>
</organism>
<keyword evidence="2" id="KW-1133">Transmembrane helix</keyword>
<dbReference type="InterPro" id="IPR045584">
    <property type="entry name" value="Pilin-like"/>
</dbReference>
<dbReference type="Pfam" id="PF07963">
    <property type="entry name" value="N_methyl"/>
    <property type="match status" value="1"/>
</dbReference>
<sequence>MFVNYFVPGCLTLEANLDVCAEGCILVKVKVMSARKTSLKRNSSGFTLIELLVVVVIIGVLTSIAIASFNSFSRAQSIRLAALELKNDLRKVKTDSISGKKDSQCRSDQYKRDGTGPLTPPADKVDDYSLTGHYVTFVVDMDRTLPPPYTYTKGQQCAATVGTPGASYILPPNSVLTKNISGKTHVMQLEVFKQGVAAACLSKSTVGDQLTVEFFSINSNPFNTDPYSADVVSFYNGAMSPTPPASEWKPCTSGTAKADRMEVTLANPETYNANICYKISIENNGSIYENKISCP</sequence>
<reference evidence="3 4" key="1">
    <citation type="journal article" date="2016" name="Nat. Commun.">
        <title>Thousands of microbial genomes shed light on interconnected biogeochemical processes in an aquifer system.</title>
        <authorList>
            <person name="Anantharaman K."/>
            <person name="Brown C.T."/>
            <person name="Hug L.A."/>
            <person name="Sharon I."/>
            <person name="Castelle C.J."/>
            <person name="Probst A.J."/>
            <person name="Thomas B.C."/>
            <person name="Singh A."/>
            <person name="Wilkins M.J."/>
            <person name="Karaoz U."/>
            <person name="Brodie E.L."/>
            <person name="Williams K.H."/>
            <person name="Hubbard S.S."/>
            <person name="Banfield J.F."/>
        </authorList>
    </citation>
    <scope>NUCLEOTIDE SEQUENCE [LARGE SCALE GENOMIC DNA]</scope>
</reference>
<dbReference type="STRING" id="1802603.A3F35_02760"/>
<keyword evidence="2" id="KW-0812">Transmembrane</keyword>
<evidence type="ECO:0000313" key="3">
    <source>
        <dbReference type="EMBL" id="OGY29576.1"/>
    </source>
</evidence>
<comment type="caution">
    <text evidence="3">The sequence shown here is derived from an EMBL/GenBank/DDBJ whole genome shotgun (WGS) entry which is preliminary data.</text>
</comment>
<proteinExistence type="predicted"/>
<dbReference type="AlphaFoldDB" id="A0A1G1WPA9"/>
<feature type="transmembrane region" description="Helical" evidence="2">
    <location>
        <begin position="45"/>
        <end position="69"/>
    </location>
</feature>
<name>A0A1G1WPA9_9BACT</name>